<dbReference type="Gene3D" id="3.10.20.30">
    <property type="match status" value="1"/>
</dbReference>
<reference evidence="4 5" key="1">
    <citation type="journal article" date="2019" name="Int. J. Syst. Evol. Microbiol.">
        <title>The Global Catalogue of Microorganisms (GCM) 10K type strain sequencing project: providing services to taxonomists for standard genome sequencing and annotation.</title>
        <authorList>
            <consortium name="The Broad Institute Genomics Platform"/>
            <consortium name="The Broad Institute Genome Sequencing Center for Infectious Disease"/>
            <person name="Wu L."/>
            <person name="Ma J."/>
        </authorList>
    </citation>
    <scope>NUCLEOTIDE SEQUENCE [LARGE SCALE GENOMIC DNA]</scope>
    <source>
        <strain evidence="4 5">JCM 16240</strain>
    </source>
</reference>
<accession>A0ABN0TBC4</accession>
<dbReference type="PANTHER" id="PTHR33359">
    <property type="entry name" value="MOLYBDOPTERIN SYNTHASE SULFUR CARRIER SUBUNIT"/>
    <property type="match status" value="1"/>
</dbReference>
<evidence type="ECO:0000256" key="1">
    <source>
        <dbReference type="ARBA" id="ARBA00022741"/>
    </source>
</evidence>
<dbReference type="InterPro" id="IPR012675">
    <property type="entry name" value="Beta-grasp_dom_sf"/>
</dbReference>
<keyword evidence="1" id="KW-0547">Nucleotide-binding</keyword>
<dbReference type="Pfam" id="PF02597">
    <property type="entry name" value="ThiS"/>
    <property type="match status" value="1"/>
</dbReference>
<keyword evidence="5" id="KW-1185">Reference proteome</keyword>
<proteinExistence type="inferred from homology"/>
<protein>
    <recommendedName>
        <fullName evidence="3">Molybdopterin synthase sulfur carrier subunit</fullName>
    </recommendedName>
</protein>
<dbReference type="PANTHER" id="PTHR33359:SF1">
    <property type="entry name" value="MOLYBDOPTERIN SYNTHASE SULFUR CARRIER SUBUNIT"/>
    <property type="match status" value="1"/>
</dbReference>
<name>A0ABN0TBC4_9BURK</name>
<dbReference type="InterPro" id="IPR003749">
    <property type="entry name" value="ThiS/MoaD-like"/>
</dbReference>
<dbReference type="RefSeq" id="WP_325127266.1">
    <property type="nucleotide sequence ID" value="NZ_BAAAFN010000004.1"/>
</dbReference>
<evidence type="ECO:0000313" key="4">
    <source>
        <dbReference type="EMBL" id="GAA0217312.1"/>
    </source>
</evidence>
<evidence type="ECO:0000256" key="2">
    <source>
        <dbReference type="ARBA" id="ARBA00024200"/>
    </source>
</evidence>
<sequence length="84" mass="8941">MATGTTIDVLYFAQVAEHMGVRRETQPLDAPVRAGDWLDALAARCPALGPSARLKLAINQEHAARTAMIRPGDEVAVFEPVTGG</sequence>
<evidence type="ECO:0000256" key="3">
    <source>
        <dbReference type="ARBA" id="ARBA00024247"/>
    </source>
</evidence>
<dbReference type="Proteomes" id="UP001501176">
    <property type="component" value="Unassembled WGS sequence"/>
</dbReference>
<dbReference type="EMBL" id="BAAAFN010000004">
    <property type="protein sequence ID" value="GAA0217312.1"/>
    <property type="molecule type" value="Genomic_DNA"/>
</dbReference>
<comment type="caution">
    <text evidence="4">The sequence shown here is derived from an EMBL/GenBank/DDBJ whole genome shotgun (WGS) entry which is preliminary data.</text>
</comment>
<dbReference type="InterPro" id="IPR016155">
    <property type="entry name" value="Mopterin_synth/thiamin_S_b"/>
</dbReference>
<comment type="similarity">
    <text evidence="2">Belongs to the MoaD family.</text>
</comment>
<dbReference type="SUPFAM" id="SSF54285">
    <property type="entry name" value="MoaD/ThiS"/>
    <property type="match status" value="1"/>
</dbReference>
<dbReference type="InterPro" id="IPR044672">
    <property type="entry name" value="MOCS2A"/>
</dbReference>
<organism evidence="4 5">
    <name type="scientific">Castellaniella daejeonensis</name>
    <dbReference type="NCBI Taxonomy" id="659013"/>
    <lineage>
        <taxon>Bacteria</taxon>
        <taxon>Pseudomonadati</taxon>
        <taxon>Pseudomonadota</taxon>
        <taxon>Betaproteobacteria</taxon>
        <taxon>Burkholderiales</taxon>
        <taxon>Alcaligenaceae</taxon>
        <taxon>Castellaniella</taxon>
    </lineage>
</organism>
<evidence type="ECO:0000313" key="5">
    <source>
        <dbReference type="Proteomes" id="UP001501176"/>
    </source>
</evidence>
<dbReference type="CDD" id="cd00754">
    <property type="entry name" value="Ubl_MoaD"/>
    <property type="match status" value="1"/>
</dbReference>
<gene>
    <name evidence="4" type="ORF">GCM10009125_02860</name>
</gene>